<evidence type="ECO:0000256" key="4">
    <source>
        <dbReference type="ARBA" id="ARBA00022989"/>
    </source>
</evidence>
<comment type="subcellular location">
    <subcellularLocation>
        <location evidence="1">Membrane</location>
        <topology evidence="1">Multi-pass membrane protein</topology>
    </subcellularLocation>
</comment>
<evidence type="ECO:0000256" key="3">
    <source>
        <dbReference type="ARBA" id="ARBA00022692"/>
    </source>
</evidence>
<dbReference type="Proteomes" id="UP000230423">
    <property type="component" value="Unassembled WGS sequence"/>
</dbReference>
<evidence type="ECO:0000313" key="8">
    <source>
        <dbReference type="EMBL" id="PIO56342.1"/>
    </source>
</evidence>
<dbReference type="InterPro" id="IPR051223">
    <property type="entry name" value="Polycystin"/>
</dbReference>
<evidence type="ECO:0000256" key="1">
    <source>
        <dbReference type="ARBA" id="ARBA00004141"/>
    </source>
</evidence>
<proteinExistence type="inferred from homology"/>
<organism evidence="8 9">
    <name type="scientific">Teladorsagia circumcincta</name>
    <name type="common">Brown stomach worm</name>
    <name type="synonym">Ostertagia circumcincta</name>
    <dbReference type="NCBI Taxonomy" id="45464"/>
    <lineage>
        <taxon>Eukaryota</taxon>
        <taxon>Metazoa</taxon>
        <taxon>Ecdysozoa</taxon>
        <taxon>Nematoda</taxon>
        <taxon>Chromadorea</taxon>
        <taxon>Rhabditida</taxon>
        <taxon>Rhabditina</taxon>
        <taxon>Rhabditomorpha</taxon>
        <taxon>Strongyloidea</taxon>
        <taxon>Trichostrongylidae</taxon>
        <taxon>Teladorsagia</taxon>
    </lineage>
</organism>
<evidence type="ECO:0000256" key="5">
    <source>
        <dbReference type="ARBA" id="ARBA00023136"/>
    </source>
</evidence>
<dbReference type="InterPro" id="IPR013122">
    <property type="entry name" value="PKD1_2_channel"/>
</dbReference>
<reference evidence="8 9" key="1">
    <citation type="submission" date="2015-09" db="EMBL/GenBank/DDBJ databases">
        <title>Draft genome of the parasitic nematode Teladorsagia circumcincta isolate WARC Sus (inbred).</title>
        <authorList>
            <person name="Mitreva M."/>
        </authorList>
    </citation>
    <scope>NUCLEOTIDE SEQUENCE [LARGE SCALE GENOMIC DNA]</scope>
    <source>
        <strain evidence="8 9">S</strain>
    </source>
</reference>
<dbReference type="OrthoDB" id="444119at2759"/>
<dbReference type="PANTHER" id="PTHR10877">
    <property type="entry name" value="POLYCYSTIN FAMILY MEMBER"/>
    <property type="match status" value="1"/>
</dbReference>
<dbReference type="GO" id="GO:0005262">
    <property type="term" value="F:calcium channel activity"/>
    <property type="evidence" value="ECO:0007669"/>
    <property type="project" value="TreeGrafter"/>
</dbReference>
<gene>
    <name evidence="8" type="ORF">TELCIR_22259</name>
</gene>
<dbReference type="Pfam" id="PF08016">
    <property type="entry name" value="PKD_channel"/>
    <property type="match status" value="1"/>
</dbReference>
<keyword evidence="9" id="KW-1185">Reference proteome</keyword>
<dbReference type="GO" id="GO:0016020">
    <property type="term" value="C:membrane"/>
    <property type="evidence" value="ECO:0007669"/>
    <property type="project" value="UniProtKB-SubCell"/>
</dbReference>
<dbReference type="GO" id="GO:0050982">
    <property type="term" value="P:detection of mechanical stimulus"/>
    <property type="evidence" value="ECO:0007669"/>
    <property type="project" value="TreeGrafter"/>
</dbReference>
<name>A0A2G9TFP1_TELCI</name>
<keyword evidence="4 6" id="KW-1133">Transmembrane helix</keyword>
<dbReference type="EMBL" id="KZ378106">
    <property type="protein sequence ID" value="PIO56342.1"/>
    <property type="molecule type" value="Genomic_DNA"/>
</dbReference>
<feature type="transmembrane region" description="Helical" evidence="6">
    <location>
        <begin position="38"/>
        <end position="57"/>
    </location>
</feature>
<evidence type="ECO:0000259" key="7">
    <source>
        <dbReference type="Pfam" id="PF08016"/>
    </source>
</evidence>
<evidence type="ECO:0000313" key="9">
    <source>
        <dbReference type="Proteomes" id="UP000230423"/>
    </source>
</evidence>
<dbReference type="PANTHER" id="PTHR10877:SF194">
    <property type="entry name" value="LOCATION OF VULVA DEFECTIVE 1"/>
    <property type="match status" value="1"/>
</dbReference>
<evidence type="ECO:0000256" key="2">
    <source>
        <dbReference type="ARBA" id="ARBA00007200"/>
    </source>
</evidence>
<keyword evidence="5 6" id="KW-0472">Membrane</keyword>
<evidence type="ECO:0000256" key="6">
    <source>
        <dbReference type="SAM" id="Phobius"/>
    </source>
</evidence>
<keyword evidence="3 6" id="KW-0812">Transmembrane</keyword>
<feature type="domain" description="Polycystin cation channel PKD1/PKD2" evidence="7">
    <location>
        <begin position="16"/>
        <end position="87"/>
    </location>
</feature>
<sequence>MSLVSVDIAGLSSRRRFNRRISLLANTLDYASIPIKDFAIVFVVIICAFNSSLYCLLWDRLESYSSILSTFATTTSGMLGKFVVANMFTISPLGTHNC</sequence>
<accession>A0A2G9TFP1</accession>
<dbReference type="AlphaFoldDB" id="A0A2G9TFP1"/>
<protein>
    <recommendedName>
        <fullName evidence="7">Polycystin cation channel PKD1/PKD2 domain-containing protein</fullName>
    </recommendedName>
</protein>
<comment type="similarity">
    <text evidence="2">Belongs to the polycystin family.</text>
</comment>